<evidence type="ECO:0000313" key="2">
    <source>
        <dbReference type="Proteomes" id="UP000008960"/>
    </source>
</evidence>
<reference evidence="1 2" key="1">
    <citation type="submission" date="2010-03" db="EMBL/GenBank/DDBJ databases">
        <title>The genome sequence of Clostridiales sp. SSC/2.</title>
        <authorList>
            <consortium name="metaHIT consortium -- http://www.metahit.eu/"/>
            <person name="Pajon A."/>
            <person name="Turner K."/>
            <person name="Parkhill J."/>
            <person name="Duncan S."/>
            <person name="Flint H."/>
        </authorList>
    </citation>
    <scope>NUCLEOTIDE SEQUENCE [LARGE SCALE GENOMIC DNA]</scope>
    <source>
        <strain evidence="1 2">SSC/2</strain>
    </source>
</reference>
<dbReference type="KEGG" id="bprl:CL2_15160"/>
<dbReference type="EMBL" id="FP929061">
    <property type="protein sequence ID" value="CBL38457.1"/>
    <property type="molecule type" value="Genomic_DNA"/>
</dbReference>
<dbReference type="Pfam" id="PF24829">
    <property type="entry name" value="Phage_connect_2"/>
    <property type="match status" value="1"/>
</dbReference>
<sequence>MDEEFSILNSVKKMIGISSDYKVFDQDLIVHINSVFMILHQLGIGPKNGFSITDENTVWTDFVSDESNLHAVKTYMHLKVKLLFDPPLSTAVMECYKEQIKELEWRLNVQVEGGQNDTE</sequence>
<dbReference type="AlphaFoldDB" id="D4N0R2"/>
<dbReference type="RefSeq" id="WP_008390861.1">
    <property type="nucleotide sequence ID" value="NC_021016.1"/>
</dbReference>
<dbReference type="Proteomes" id="UP000008960">
    <property type="component" value="Chromosome"/>
</dbReference>
<proteinExistence type="predicted"/>
<organism evidence="1 2">
    <name type="scientific">Anaerostipes hadrus</name>
    <dbReference type="NCBI Taxonomy" id="649756"/>
    <lineage>
        <taxon>Bacteria</taxon>
        <taxon>Bacillati</taxon>
        <taxon>Bacillota</taxon>
        <taxon>Clostridia</taxon>
        <taxon>Lachnospirales</taxon>
        <taxon>Lachnospiraceae</taxon>
        <taxon>Anaerostipes</taxon>
    </lineage>
</organism>
<dbReference type="InterPro" id="IPR056951">
    <property type="entry name" value="Phage_connect_2"/>
</dbReference>
<name>D4N0R2_ANAHA</name>
<accession>D4N0R2</accession>
<evidence type="ECO:0000313" key="1">
    <source>
        <dbReference type="EMBL" id="CBL38457.1"/>
    </source>
</evidence>
<reference evidence="1 2" key="2">
    <citation type="submission" date="2010-03" db="EMBL/GenBank/DDBJ databases">
        <authorList>
            <person name="Pajon A."/>
        </authorList>
    </citation>
    <scope>NUCLEOTIDE SEQUENCE [LARGE SCALE GENOMIC DNA]</scope>
    <source>
        <strain evidence="1 2">SSC/2</strain>
    </source>
</reference>
<gene>
    <name evidence="1" type="ORF">CL2_15160</name>
</gene>
<protein>
    <submittedName>
        <fullName evidence="1">Uncharacterized protein</fullName>
    </submittedName>
</protein>